<reference evidence="2" key="1">
    <citation type="submission" date="2006-10" db="EMBL/GenBank/DDBJ databases">
        <title>Complete sequence of Solibacter usitatus Ellin6076.</title>
        <authorList>
            <consortium name="US DOE Joint Genome Institute"/>
            <person name="Copeland A."/>
            <person name="Lucas S."/>
            <person name="Lapidus A."/>
            <person name="Barry K."/>
            <person name="Detter J.C."/>
            <person name="Glavina del Rio T."/>
            <person name="Hammon N."/>
            <person name="Israni S."/>
            <person name="Dalin E."/>
            <person name="Tice H."/>
            <person name="Pitluck S."/>
            <person name="Thompson L.S."/>
            <person name="Brettin T."/>
            <person name="Bruce D."/>
            <person name="Han C."/>
            <person name="Tapia R."/>
            <person name="Gilna P."/>
            <person name="Schmutz J."/>
            <person name="Larimer F."/>
            <person name="Land M."/>
            <person name="Hauser L."/>
            <person name="Kyrpides N."/>
            <person name="Mikhailova N."/>
            <person name="Janssen P.H."/>
            <person name="Kuske C.R."/>
            <person name="Richardson P."/>
        </authorList>
    </citation>
    <scope>NUCLEOTIDE SEQUENCE</scope>
    <source>
        <strain evidence="2">Ellin6076</strain>
    </source>
</reference>
<sequence>MATTKKAFAYLRVSGRGQVDGDGFPRQLAAVKAYAASHGIRIVQVFEEKGVSGTNELADRPAFMEMMTALHANGVRLVLCEGLHRLARDLMVQESILHDLKRHGFELISVQEPDLCSDDPSRKLMRQIMGAFAEYEKTMIVVKLAGARQRMKKKTGACEGRKPYGYFEGEQVVLDRLKSMRASGATYEAIAATLNSEGIEPRRAGSKWHAGYVHRLLTRG</sequence>
<dbReference type="KEGG" id="sus:Acid_6000"/>
<dbReference type="PROSITE" id="PS51736">
    <property type="entry name" value="RECOMBINASES_3"/>
    <property type="match status" value="1"/>
</dbReference>
<evidence type="ECO:0000259" key="1">
    <source>
        <dbReference type="PROSITE" id="PS51736"/>
    </source>
</evidence>
<protein>
    <submittedName>
        <fullName evidence="2">Resolvase, N-terminal domain</fullName>
    </submittedName>
</protein>
<feature type="domain" description="Resolvase/invertase-type recombinase catalytic" evidence="1">
    <location>
        <begin position="6"/>
        <end position="155"/>
    </location>
</feature>
<evidence type="ECO:0000313" key="2">
    <source>
        <dbReference type="EMBL" id="ABJ86941.1"/>
    </source>
</evidence>
<dbReference type="InterPro" id="IPR050639">
    <property type="entry name" value="SSR_resolvase"/>
</dbReference>
<dbReference type="Gene3D" id="3.40.50.1390">
    <property type="entry name" value="Resolvase, N-terminal catalytic domain"/>
    <property type="match status" value="1"/>
</dbReference>
<dbReference type="eggNOG" id="COG1961">
    <property type="taxonomic scope" value="Bacteria"/>
</dbReference>
<dbReference type="InterPro" id="IPR038109">
    <property type="entry name" value="DNA_bind_recomb_sf"/>
</dbReference>
<dbReference type="STRING" id="234267.Acid_6000"/>
<dbReference type="EMBL" id="CP000473">
    <property type="protein sequence ID" value="ABJ86941.1"/>
    <property type="molecule type" value="Genomic_DNA"/>
</dbReference>
<accession>Q01TS9</accession>
<organism evidence="2">
    <name type="scientific">Solibacter usitatus (strain Ellin6076)</name>
    <dbReference type="NCBI Taxonomy" id="234267"/>
    <lineage>
        <taxon>Bacteria</taxon>
        <taxon>Pseudomonadati</taxon>
        <taxon>Acidobacteriota</taxon>
        <taxon>Terriglobia</taxon>
        <taxon>Bryobacterales</taxon>
        <taxon>Solibacteraceae</taxon>
        <taxon>Candidatus Solibacter</taxon>
    </lineage>
</organism>
<dbReference type="InParanoid" id="Q01TS9"/>
<dbReference type="HOGENOM" id="CLU_010686_0_2_0"/>
<dbReference type="SMART" id="SM00857">
    <property type="entry name" value="Resolvase"/>
    <property type="match status" value="1"/>
</dbReference>
<dbReference type="CDD" id="cd00338">
    <property type="entry name" value="Ser_Recombinase"/>
    <property type="match status" value="1"/>
</dbReference>
<dbReference type="SUPFAM" id="SSF53041">
    <property type="entry name" value="Resolvase-like"/>
    <property type="match status" value="1"/>
</dbReference>
<dbReference type="GO" id="GO:0003677">
    <property type="term" value="F:DNA binding"/>
    <property type="evidence" value="ECO:0007669"/>
    <property type="project" value="InterPro"/>
</dbReference>
<dbReference type="Gene3D" id="3.90.1750.20">
    <property type="entry name" value="Putative Large Serine Recombinase, Chain B, Domain 2"/>
    <property type="match status" value="1"/>
</dbReference>
<proteinExistence type="predicted"/>
<dbReference type="OrthoDB" id="128993at2"/>
<dbReference type="InterPro" id="IPR006119">
    <property type="entry name" value="Resolv_N"/>
</dbReference>
<gene>
    <name evidence="2" type="ordered locus">Acid_6000</name>
</gene>
<dbReference type="GO" id="GO:0000150">
    <property type="term" value="F:DNA strand exchange activity"/>
    <property type="evidence" value="ECO:0007669"/>
    <property type="project" value="InterPro"/>
</dbReference>
<dbReference type="PANTHER" id="PTHR30461">
    <property type="entry name" value="DNA-INVERTASE FROM LAMBDOID PROPHAGE"/>
    <property type="match status" value="1"/>
</dbReference>
<dbReference type="Pfam" id="PF00239">
    <property type="entry name" value="Resolvase"/>
    <property type="match status" value="1"/>
</dbReference>
<dbReference type="PANTHER" id="PTHR30461:SF23">
    <property type="entry name" value="DNA RECOMBINASE-RELATED"/>
    <property type="match status" value="1"/>
</dbReference>
<name>Q01TS9_SOLUE</name>
<dbReference type="AlphaFoldDB" id="Q01TS9"/>
<dbReference type="InterPro" id="IPR036162">
    <property type="entry name" value="Resolvase-like_N_sf"/>
</dbReference>